<sequence length="99" mass="11147">GSSHRRKSRNRSRRFLSFRFLSLNCSNCVAFLHPSEAQQLSKLRGLDPDIQWQSGHKEASVLDARLQENRPEPADSSRGESLTKSWDHLLAPFAGFAGP</sequence>
<organism evidence="2 3">
    <name type="scientific">Drosophila gunungcola</name>
    <name type="common">fruit fly</name>
    <dbReference type="NCBI Taxonomy" id="103775"/>
    <lineage>
        <taxon>Eukaryota</taxon>
        <taxon>Metazoa</taxon>
        <taxon>Ecdysozoa</taxon>
        <taxon>Arthropoda</taxon>
        <taxon>Hexapoda</taxon>
        <taxon>Insecta</taxon>
        <taxon>Pterygota</taxon>
        <taxon>Neoptera</taxon>
        <taxon>Endopterygota</taxon>
        <taxon>Diptera</taxon>
        <taxon>Brachycera</taxon>
        <taxon>Muscomorpha</taxon>
        <taxon>Ephydroidea</taxon>
        <taxon>Drosophilidae</taxon>
        <taxon>Drosophila</taxon>
        <taxon>Sophophora</taxon>
    </lineage>
</organism>
<feature type="non-terminal residue" evidence="2">
    <location>
        <position position="1"/>
    </location>
</feature>
<reference evidence="2" key="1">
    <citation type="journal article" date="2023" name="Genome Biol. Evol.">
        <title>Long-read-based Genome Assembly of Drosophila gunungcola Reveals Fewer Chemosensory Genes in Flower-breeding Species.</title>
        <authorList>
            <person name="Negi A."/>
            <person name="Liao B.Y."/>
            <person name="Yeh S.D."/>
        </authorList>
    </citation>
    <scope>NUCLEOTIDE SEQUENCE</scope>
    <source>
        <strain evidence="2">Sukarami</strain>
    </source>
</reference>
<evidence type="ECO:0000256" key="1">
    <source>
        <dbReference type="SAM" id="MobiDB-lite"/>
    </source>
</evidence>
<dbReference type="AlphaFoldDB" id="A0A9P9YZN2"/>
<evidence type="ECO:0000313" key="2">
    <source>
        <dbReference type="EMBL" id="KAI8046076.1"/>
    </source>
</evidence>
<gene>
    <name evidence="2" type="ORF">M5D96_002276</name>
</gene>
<protein>
    <submittedName>
        <fullName evidence="2">Uncharacterized protein</fullName>
    </submittedName>
</protein>
<dbReference type="EMBL" id="JAMKOV010000001">
    <property type="protein sequence ID" value="KAI8046076.1"/>
    <property type="molecule type" value="Genomic_DNA"/>
</dbReference>
<keyword evidence="3" id="KW-1185">Reference proteome</keyword>
<name>A0A9P9YZN2_9MUSC</name>
<comment type="caution">
    <text evidence="2">The sequence shown here is derived from an EMBL/GenBank/DDBJ whole genome shotgun (WGS) entry which is preliminary data.</text>
</comment>
<dbReference type="Proteomes" id="UP001059596">
    <property type="component" value="Chromosome 3R"/>
</dbReference>
<feature type="compositionally biased region" description="Basic and acidic residues" evidence="1">
    <location>
        <begin position="64"/>
        <end position="78"/>
    </location>
</feature>
<feature type="region of interest" description="Disordered" evidence="1">
    <location>
        <begin position="64"/>
        <end position="83"/>
    </location>
</feature>
<evidence type="ECO:0000313" key="3">
    <source>
        <dbReference type="Proteomes" id="UP001059596"/>
    </source>
</evidence>
<accession>A0A9P9YZN2</accession>
<proteinExistence type="predicted"/>